<keyword evidence="2" id="KW-1133">Transmembrane helix</keyword>
<dbReference type="Proteomes" id="UP000298390">
    <property type="component" value="Unassembled WGS sequence"/>
</dbReference>
<evidence type="ECO:0000256" key="1">
    <source>
        <dbReference type="SAM" id="MobiDB-lite"/>
    </source>
</evidence>
<feature type="region of interest" description="Disordered" evidence="1">
    <location>
        <begin position="137"/>
        <end position="167"/>
    </location>
</feature>
<feature type="region of interest" description="Disordered" evidence="1">
    <location>
        <begin position="345"/>
        <end position="384"/>
    </location>
</feature>
<protein>
    <submittedName>
        <fullName evidence="3">Uncharacterized protein</fullName>
    </submittedName>
</protein>
<name>A0A4Y9YZL1_9APHY</name>
<organism evidence="3 4">
    <name type="scientific">Rhodofomes roseus</name>
    <dbReference type="NCBI Taxonomy" id="34475"/>
    <lineage>
        <taxon>Eukaryota</taxon>
        <taxon>Fungi</taxon>
        <taxon>Dikarya</taxon>
        <taxon>Basidiomycota</taxon>
        <taxon>Agaricomycotina</taxon>
        <taxon>Agaricomycetes</taxon>
        <taxon>Polyporales</taxon>
        <taxon>Rhodofomes</taxon>
    </lineage>
</organism>
<evidence type="ECO:0000256" key="2">
    <source>
        <dbReference type="SAM" id="Phobius"/>
    </source>
</evidence>
<dbReference type="EMBL" id="SEKV01000047">
    <property type="protein sequence ID" value="TFY67702.1"/>
    <property type="molecule type" value="Genomic_DNA"/>
</dbReference>
<feature type="transmembrane region" description="Helical" evidence="2">
    <location>
        <begin position="21"/>
        <end position="39"/>
    </location>
</feature>
<sequence length="384" mass="43178">MGQYWKLINIDQRQSVSWGKLCQVIFAPTLINLVWLLAMPRKPKPYDRSNERGRSKDPRDLGALNLPFDVLAAIFEAIGSENIVDAAYLALTNTFLRAIGQKRIYNELASYYAAWYLERIICVGDYLEGDDLPPDILKEDEKESLSGDISDTNSDDDSTSNHSDVPHGARLYHAADAETNRSSRTIGHWRKRFAAKGKLSKAERRELEDLIRADFSWDGRQETEWILCNWTRAEYVRNGGVARLTGSEIDGPMTSADPSLGHVLLTQICWSSDDSTSVNYRGPLHRGRWAGHYIAITTMDQLTENVRFADKGNWVDVTEEVVAQVLEIWRAEHPEVLVPHLRLKGDVSDSTPVSTDEEDRVQSEEKAADKGALAGGEVSGDREE</sequence>
<proteinExistence type="predicted"/>
<evidence type="ECO:0000313" key="3">
    <source>
        <dbReference type="EMBL" id="TFY67702.1"/>
    </source>
</evidence>
<reference evidence="3 4" key="1">
    <citation type="submission" date="2019-01" db="EMBL/GenBank/DDBJ databases">
        <title>Genome sequencing of the rare red list fungi Fomitopsis rosea.</title>
        <authorList>
            <person name="Buettner E."/>
            <person name="Kellner H."/>
        </authorList>
    </citation>
    <scope>NUCLEOTIDE SEQUENCE [LARGE SCALE GENOMIC DNA]</scope>
    <source>
        <strain evidence="3 4">DSM 105464</strain>
    </source>
</reference>
<feature type="compositionally biased region" description="Basic and acidic residues" evidence="1">
    <location>
        <begin position="360"/>
        <end position="369"/>
    </location>
</feature>
<accession>A0A4Y9YZL1</accession>
<comment type="caution">
    <text evidence="3">The sequence shown here is derived from an EMBL/GenBank/DDBJ whole genome shotgun (WGS) entry which is preliminary data.</text>
</comment>
<gene>
    <name evidence="3" type="ORF">EVJ58_g1467</name>
</gene>
<evidence type="ECO:0000313" key="4">
    <source>
        <dbReference type="Proteomes" id="UP000298390"/>
    </source>
</evidence>
<keyword evidence="2" id="KW-0472">Membrane</keyword>
<keyword evidence="2" id="KW-0812">Transmembrane</keyword>
<dbReference type="AlphaFoldDB" id="A0A4Y9YZL1"/>